<protein>
    <recommendedName>
        <fullName evidence="3">Sulfotransferase family protein</fullName>
    </recommendedName>
</protein>
<dbReference type="OrthoDB" id="7540582at2"/>
<dbReference type="Gene3D" id="3.40.50.300">
    <property type="entry name" value="P-loop containing nucleotide triphosphate hydrolases"/>
    <property type="match status" value="1"/>
</dbReference>
<dbReference type="AlphaFoldDB" id="A0A497VL68"/>
<dbReference type="RefSeq" id="WP_121026467.1">
    <property type="nucleotide sequence ID" value="NZ_RCCE01000005.1"/>
</dbReference>
<evidence type="ECO:0000313" key="2">
    <source>
        <dbReference type="Proteomes" id="UP000269157"/>
    </source>
</evidence>
<evidence type="ECO:0008006" key="3">
    <source>
        <dbReference type="Google" id="ProtNLM"/>
    </source>
</evidence>
<organism evidence="1 2">
    <name type="scientific">Litoreibacter meonggei</name>
    <dbReference type="NCBI Taxonomy" id="1049199"/>
    <lineage>
        <taxon>Bacteria</taxon>
        <taxon>Pseudomonadati</taxon>
        <taxon>Pseudomonadota</taxon>
        <taxon>Alphaproteobacteria</taxon>
        <taxon>Rhodobacterales</taxon>
        <taxon>Roseobacteraceae</taxon>
        <taxon>Litoreibacter</taxon>
    </lineage>
</organism>
<name>A0A497VL68_9RHOB</name>
<reference evidence="1 2" key="1">
    <citation type="submission" date="2018-10" db="EMBL/GenBank/DDBJ databases">
        <title>Genomic Encyclopedia of Archaeal and Bacterial Type Strains, Phase II (KMG-II): from individual species to whole genera.</title>
        <authorList>
            <person name="Goeker M."/>
        </authorList>
    </citation>
    <scope>NUCLEOTIDE SEQUENCE [LARGE SCALE GENOMIC DNA]</scope>
    <source>
        <strain evidence="1 2">DSM 29466</strain>
    </source>
</reference>
<dbReference type="EMBL" id="RCCE01000005">
    <property type="protein sequence ID" value="RLJ41428.1"/>
    <property type="molecule type" value="Genomic_DNA"/>
</dbReference>
<comment type="caution">
    <text evidence="1">The sequence shown here is derived from an EMBL/GenBank/DDBJ whole genome shotgun (WGS) entry which is preliminary data.</text>
</comment>
<dbReference type="SUPFAM" id="SSF52540">
    <property type="entry name" value="P-loop containing nucleoside triphosphate hydrolases"/>
    <property type="match status" value="1"/>
</dbReference>
<proteinExistence type="predicted"/>
<keyword evidence="2" id="KW-1185">Reference proteome</keyword>
<dbReference type="Proteomes" id="UP000269157">
    <property type="component" value="Unassembled WGS sequence"/>
</dbReference>
<evidence type="ECO:0000313" key="1">
    <source>
        <dbReference type="EMBL" id="RLJ41428.1"/>
    </source>
</evidence>
<sequence length="299" mass="33241">MTLAIHIGYHKTATTWLQQRVFVPEMGFAPLLDHSEVDRLIIRPHDLDFEPEPARQVLTDRRKDAPSTACAVVSSENLSGHPFYGGRQSAALARRLQSVAPDAHIIVTVRSQETMLPSVYLQYLQRGGTLSHQEFFAGARGYGYPAFELEHFCYDRLVSLYQCLFDFVHVITYEQLANAPNQAFLDLAKSLDHPIPAISKTGAKRVSASLPQAVVPLLRRVNQTRKSTLNPAPAVALSREPGWMYRALTASAKLRVAKPLLKARPIDAYVSECFKSAFTDSNQRLGQITGGHLDLSAYP</sequence>
<dbReference type="InterPro" id="IPR027417">
    <property type="entry name" value="P-loop_NTPase"/>
</dbReference>
<accession>A0A497VL68</accession>
<gene>
    <name evidence="1" type="ORF">BCF46_3221</name>
</gene>